<feature type="binding site" evidence="10">
    <location>
        <position position="416"/>
    </location>
    <ligand>
        <name>ATP</name>
        <dbReference type="ChEBI" id="CHEBI:30616"/>
    </ligand>
</feature>
<dbReference type="NCBIfam" id="NF000756">
    <property type="entry name" value="PRK00047.1"/>
    <property type="match status" value="1"/>
</dbReference>
<comment type="function">
    <text evidence="9 10">Key enzyme in the regulation of glycerol uptake and metabolism. Catalyzes the phosphorylation of glycerol to yield sn-glycerol 3-phosphate.</text>
</comment>
<protein>
    <recommendedName>
        <fullName evidence="10">Glycerol kinase</fullName>
        <ecNumber evidence="10">2.7.1.30</ecNumber>
    </recommendedName>
    <alternativeName>
        <fullName evidence="10">ATP:glycerol 3-phosphotransferase</fullName>
    </alternativeName>
    <alternativeName>
        <fullName evidence="10">Glycerokinase</fullName>
        <shortName evidence="10">GK</shortName>
    </alternativeName>
</protein>
<keyword evidence="15" id="KW-1185">Reference proteome</keyword>
<dbReference type="Pfam" id="PF00370">
    <property type="entry name" value="FGGY_N"/>
    <property type="match status" value="1"/>
</dbReference>
<comment type="catalytic activity">
    <reaction evidence="8 10">
        <text>glycerol + ATP = sn-glycerol 3-phosphate + ADP + H(+)</text>
        <dbReference type="Rhea" id="RHEA:21644"/>
        <dbReference type="ChEBI" id="CHEBI:15378"/>
        <dbReference type="ChEBI" id="CHEBI:17754"/>
        <dbReference type="ChEBI" id="CHEBI:30616"/>
        <dbReference type="ChEBI" id="CHEBI:57597"/>
        <dbReference type="ChEBI" id="CHEBI:456216"/>
        <dbReference type="EC" id="2.7.1.30"/>
    </reaction>
</comment>
<evidence type="ECO:0000256" key="11">
    <source>
        <dbReference type="RuleBase" id="RU003733"/>
    </source>
</evidence>
<dbReference type="FunFam" id="3.30.420.40:FF:000008">
    <property type="entry name" value="Glycerol kinase"/>
    <property type="match status" value="1"/>
</dbReference>
<gene>
    <name evidence="10 14" type="primary">glpK</name>
    <name evidence="14" type="ORF">KILIM_082_00140</name>
</gene>
<dbReference type="EMBL" id="BAHD01000082">
    <property type="protein sequence ID" value="GAB97797.1"/>
    <property type="molecule type" value="Genomic_DNA"/>
</dbReference>
<feature type="binding site" evidence="10">
    <location>
        <position position="319"/>
    </location>
    <ligand>
        <name>ATP</name>
        <dbReference type="ChEBI" id="CHEBI:30616"/>
    </ligand>
</feature>
<comment type="activity regulation">
    <text evidence="10">Inhibited by fructose 1,6-bisphosphate (FBP).</text>
</comment>
<dbReference type="FunFam" id="3.30.420.40:FF:000007">
    <property type="entry name" value="Glycerol kinase"/>
    <property type="match status" value="1"/>
</dbReference>
<evidence type="ECO:0000256" key="7">
    <source>
        <dbReference type="ARBA" id="ARBA00022840"/>
    </source>
</evidence>
<dbReference type="GO" id="GO:0006072">
    <property type="term" value="P:glycerol-3-phosphate metabolic process"/>
    <property type="evidence" value="ECO:0007669"/>
    <property type="project" value="InterPro"/>
</dbReference>
<evidence type="ECO:0000256" key="10">
    <source>
        <dbReference type="HAMAP-Rule" id="MF_00186"/>
    </source>
</evidence>
<dbReference type="InterPro" id="IPR043129">
    <property type="entry name" value="ATPase_NBD"/>
</dbReference>
<feature type="binding site" evidence="10">
    <location>
        <position position="85"/>
    </location>
    <ligand>
        <name>glycerol</name>
        <dbReference type="ChEBI" id="CHEBI:17754"/>
    </ligand>
</feature>
<dbReference type="Gene3D" id="3.30.420.40">
    <property type="match status" value="2"/>
</dbReference>
<dbReference type="PROSITE" id="PS00933">
    <property type="entry name" value="FGGY_KINASES_1"/>
    <property type="match status" value="1"/>
</dbReference>
<dbReference type="STRING" id="1184609.KILIM_082_00140"/>
<dbReference type="SUPFAM" id="SSF53067">
    <property type="entry name" value="Actin-like ATPase domain"/>
    <property type="match status" value="2"/>
</dbReference>
<feature type="binding site" evidence="10">
    <location>
        <position position="84"/>
    </location>
    <ligand>
        <name>glycerol</name>
        <dbReference type="ChEBI" id="CHEBI:17754"/>
    </ligand>
</feature>
<dbReference type="GO" id="GO:0005829">
    <property type="term" value="C:cytosol"/>
    <property type="evidence" value="ECO:0007669"/>
    <property type="project" value="TreeGrafter"/>
</dbReference>
<comment type="caution">
    <text evidence="14">The sequence shown here is derived from an EMBL/GenBank/DDBJ whole genome shotgun (WGS) entry which is preliminary data.</text>
</comment>
<feature type="binding site" evidence="10">
    <location>
        <position position="315"/>
    </location>
    <ligand>
        <name>ATP</name>
        <dbReference type="ChEBI" id="CHEBI:30616"/>
    </ligand>
</feature>
<evidence type="ECO:0000256" key="5">
    <source>
        <dbReference type="ARBA" id="ARBA00022777"/>
    </source>
</evidence>
<feature type="binding site" evidence="10">
    <location>
        <position position="271"/>
    </location>
    <ligand>
        <name>ADP</name>
        <dbReference type="ChEBI" id="CHEBI:456216"/>
    </ligand>
</feature>
<keyword evidence="6 10" id="KW-0319">Glycerol metabolism</keyword>
<feature type="binding site" evidence="10">
    <location>
        <position position="416"/>
    </location>
    <ligand>
        <name>ADP</name>
        <dbReference type="ChEBI" id="CHEBI:456216"/>
    </ligand>
</feature>
<evidence type="ECO:0000256" key="1">
    <source>
        <dbReference type="ARBA" id="ARBA00005190"/>
    </source>
</evidence>
<feature type="binding site" evidence="10">
    <location>
        <position position="250"/>
    </location>
    <ligand>
        <name>glycerol</name>
        <dbReference type="ChEBI" id="CHEBI:17754"/>
    </ligand>
</feature>
<feature type="binding site" evidence="10">
    <location>
        <position position="315"/>
    </location>
    <ligand>
        <name>ADP</name>
        <dbReference type="ChEBI" id="CHEBI:456216"/>
    </ligand>
</feature>
<evidence type="ECO:0000313" key="14">
    <source>
        <dbReference type="EMBL" id="GAB97797.1"/>
    </source>
</evidence>
<feature type="binding site" evidence="10">
    <location>
        <position position="14"/>
    </location>
    <ligand>
        <name>ATP</name>
        <dbReference type="ChEBI" id="CHEBI:30616"/>
    </ligand>
</feature>
<evidence type="ECO:0000256" key="3">
    <source>
        <dbReference type="ARBA" id="ARBA00022679"/>
    </source>
</evidence>
<feature type="binding site" evidence="10">
    <location>
        <position position="14"/>
    </location>
    <ligand>
        <name>sn-glycerol 3-phosphate</name>
        <dbReference type="ChEBI" id="CHEBI:57597"/>
    </ligand>
</feature>
<name>K6X0E5_9MICO</name>
<keyword evidence="7 10" id="KW-0067">ATP-binding</keyword>
<reference evidence="14 15" key="1">
    <citation type="submission" date="2012-08" db="EMBL/GenBank/DDBJ databases">
        <title>Whole genome shotgun sequence of Kineosphaera limosa NBRC 100340.</title>
        <authorList>
            <person name="Yoshida I."/>
            <person name="Isaki S."/>
            <person name="Hosoyama A."/>
            <person name="Tsuchikane K."/>
            <person name="Katsumata H."/>
            <person name="Ando Y."/>
            <person name="Ohji S."/>
            <person name="Hamada M."/>
            <person name="Tamura T."/>
            <person name="Yamazoe A."/>
            <person name="Yamazaki S."/>
            <person name="Fujita N."/>
        </authorList>
    </citation>
    <scope>NUCLEOTIDE SEQUENCE [LARGE SCALE GENOMIC DNA]</scope>
    <source>
        <strain evidence="14 15">NBRC 100340</strain>
    </source>
</reference>
<accession>K6X0E5</accession>
<feature type="binding site" evidence="10">
    <location>
        <position position="136"/>
    </location>
    <ligand>
        <name>sn-glycerol 3-phosphate</name>
        <dbReference type="ChEBI" id="CHEBI:57597"/>
    </ligand>
</feature>
<feature type="binding site" evidence="10">
    <location>
        <position position="85"/>
    </location>
    <ligand>
        <name>sn-glycerol 3-phosphate</name>
        <dbReference type="ChEBI" id="CHEBI:57597"/>
    </ligand>
</feature>
<dbReference type="InterPro" id="IPR000577">
    <property type="entry name" value="Carb_kinase_FGGY"/>
</dbReference>
<sequence>MTTPTYVLAIDQGTTSSRAIVFDHQGQPVASGQLENKQIFPRAGWVEHDPMELWKNVREAVGKALASADISRDQIAAVGITNQRETAVVWDRNTGKPVHNAIVWQDTRTQKICDELARHGGVDRYKNRVGLPLATYFSGPKVAWILDNVKGARAAAEAGDLLFGTTDSWVLWNMTGGAKGGGLHVTDVTNASRTMLMNLDTLDWNEQICADMGIPMSMLPEIKASSQVYGETRAQGLLAGRPIAGILGDQQAATFGQACFARGLGKNTYGTGSFLLINTGREAVRSDNGLLTTVAYQVGSRDPVYALEGSIAVTGSLVQWLRDNLGIIKDAQEVETLALSVKDNGGAYFVPAFSGLFAPHWRPDARGALVGLTRYVNNGHLARAVLEATAFQTADVVQAMNVDSNSELRELKVDGGMTANETLMQFQADILGVDVVRPEVTETTALGAAYAAGIAVGFWEGQRDVESNWKEGARWKPRMKADERDRLLRNWRKAVTKTLDWVDDDVL</sequence>
<proteinExistence type="inferred from homology"/>
<dbReference type="GO" id="GO:0004370">
    <property type="term" value="F:glycerol kinase activity"/>
    <property type="evidence" value="ECO:0007669"/>
    <property type="project" value="UniProtKB-UniRule"/>
</dbReference>
<dbReference type="EC" id="2.7.1.30" evidence="10"/>
<keyword evidence="3 10" id="KW-0808">Transferase</keyword>
<dbReference type="UniPathway" id="UPA00618">
    <property type="reaction ID" value="UER00672"/>
</dbReference>
<evidence type="ECO:0000256" key="9">
    <source>
        <dbReference type="ARBA" id="ARBA00054633"/>
    </source>
</evidence>
<feature type="binding site" evidence="10">
    <location>
        <position position="420"/>
    </location>
    <ligand>
        <name>ADP</name>
        <dbReference type="ChEBI" id="CHEBI:456216"/>
    </ligand>
</feature>
<dbReference type="eggNOG" id="COG0554">
    <property type="taxonomic scope" value="Bacteria"/>
</dbReference>
<evidence type="ECO:0000256" key="8">
    <source>
        <dbReference type="ARBA" id="ARBA00052101"/>
    </source>
</evidence>
<dbReference type="PANTHER" id="PTHR10196:SF69">
    <property type="entry name" value="GLYCEROL KINASE"/>
    <property type="match status" value="1"/>
</dbReference>
<dbReference type="Pfam" id="PF02782">
    <property type="entry name" value="FGGY_C"/>
    <property type="match status" value="1"/>
</dbReference>
<dbReference type="InterPro" id="IPR018483">
    <property type="entry name" value="Carb_kinase_FGGY_CS"/>
</dbReference>
<comment type="similarity">
    <text evidence="2 10 11">Belongs to the FGGY kinase family.</text>
</comment>
<evidence type="ECO:0000256" key="2">
    <source>
        <dbReference type="ARBA" id="ARBA00009156"/>
    </source>
</evidence>
<feature type="binding site" evidence="10">
    <location>
        <position position="271"/>
    </location>
    <ligand>
        <name>ATP</name>
        <dbReference type="ChEBI" id="CHEBI:30616"/>
    </ligand>
</feature>
<feature type="binding site" evidence="10">
    <location>
        <position position="249"/>
    </location>
    <ligand>
        <name>glycerol</name>
        <dbReference type="ChEBI" id="CHEBI:17754"/>
    </ligand>
</feature>
<dbReference type="AlphaFoldDB" id="K6X0E5"/>
<evidence type="ECO:0000259" key="12">
    <source>
        <dbReference type="Pfam" id="PF00370"/>
    </source>
</evidence>
<feature type="binding site" evidence="10">
    <location>
        <position position="14"/>
    </location>
    <ligand>
        <name>ADP</name>
        <dbReference type="ChEBI" id="CHEBI:456216"/>
    </ligand>
</feature>
<dbReference type="Proteomes" id="UP000008366">
    <property type="component" value="Unassembled WGS sequence"/>
</dbReference>
<dbReference type="PANTHER" id="PTHR10196">
    <property type="entry name" value="SUGAR KINASE"/>
    <property type="match status" value="1"/>
</dbReference>
<evidence type="ECO:0000256" key="6">
    <source>
        <dbReference type="ARBA" id="ARBA00022798"/>
    </source>
</evidence>
<dbReference type="HAMAP" id="MF_00186">
    <property type="entry name" value="Glycerol_kin"/>
    <property type="match status" value="1"/>
</dbReference>
<comment type="pathway">
    <text evidence="1 10">Polyol metabolism; glycerol degradation via glycerol kinase pathway; sn-glycerol 3-phosphate from glycerol: step 1/1.</text>
</comment>
<dbReference type="PROSITE" id="PS00445">
    <property type="entry name" value="FGGY_KINASES_2"/>
    <property type="match status" value="1"/>
</dbReference>
<organism evidence="14 15">
    <name type="scientific">Kineosphaera limosa NBRC 100340</name>
    <dbReference type="NCBI Taxonomy" id="1184609"/>
    <lineage>
        <taxon>Bacteria</taxon>
        <taxon>Bacillati</taxon>
        <taxon>Actinomycetota</taxon>
        <taxon>Actinomycetes</taxon>
        <taxon>Micrococcales</taxon>
        <taxon>Dermatophilaceae</taxon>
        <taxon>Kineosphaera</taxon>
    </lineage>
</organism>
<evidence type="ECO:0000313" key="15">
    <source>
        <dbReference type="Proteomes" id="UP000008366"/>
    </source>
</evidence>
<dbReference type="NCBIfam" id="TIGR01311">
    <property type="entry name" value="glycerol_kin"/>
    <property type="match status" value="1"/>
</dbReference>
<dbReference type="GO" id="GO:0005524">
    <property type="term" value="F:ATP binding"/>
    <property type="evidence" value="ECO:0007669"/>
    <property type="project" value="UniProtKB-UniRule"/>
</dbReference>
<dbReference type="InterPro" id="IPR005999">
    <property type="entry name" value="Glycerol_kin"/>
</dbReference>
<feature type="binding site" evidence="10">
    <location>
        <position position="15"/>
    </location>
    <ligand>
        <name>ATP</name>
        <dbReference type="ChEBI" id="CHEBI:30616"/>
    </ligand>
</feature>
<feature type="domain" description="Carbohydrate kinase FGGY N-terminal" evidence="12">
    <location>
        <begin position="6"/>
        <end position="256"/>
    </location>
</feature>
<dbReference type="InterPro" id="IPR018484">
    <property type="entry name" value="FGGY_N"/>
</dbReference>
<dbReference type="InterPro" id="IPR018485">
    <property type="entry name" value="FGGY_C"/>
</dbReference>
<feature type="binding site" evidence="10">
    <location>
        <position position="16"/>
    </location>
    <ligand>
        <name>ATP</name>
        <dbReference type="ChEBI" id="CHEBI:30616"/>
    </ligand>
</feature>
<keyword evidence="4 10" id="KW-0547">Nucleotide-binding</keyword>
<feature type="binding site" evidence="10">
    <location>
        <position position="18"/>
    </location>
    <ligand>
        <name>ADP</name>
        <dbReference type="ChEBI" id="CHEBI:456216"/>
    </ligand>
</feature>
<evidence type="ECO:0000259" key="13">
    <source>
        <dbReference type="Pfam" id="PF02782"/>
    </source>
</evidence>
<feature type="binding site" evidence="10">
    <location>
        <position position="84"/>
    </location>
    <ligand>
        <name>sn-glycerol 3-phosphate</name>
        <dbReference type="ChEBI" id="CHEBI:57597"/>
    </ligand>
</feature>
<evidence type="ECO:0000256" key="4">
    <source>
        <dbReference type="ARBA" id="ARBA00022741"/>
    </source>
</evidence>
<dbReference type="OrthoDB" id="9805576at2"/>
<dbReference type="RefSeq" id="WP_006594329.1">
    <property type="nucleotide sequence ID" value="NZ_BAHD01000082.1"/>
</dbReference>
<dbReference type="GO" id="GO:0019563">
    <property type="term" value="P:glycerol catabolic process"/>
    <property type="evidence" value="ECO:0007669"/>
    <property type="project" value="UniProtKB-UniRule"/>
</dbReference>
<feature type="domain" description="Carbohydrate kinase FGGY C-terminal" evidence="13">
    <location>
        <begin position="266"/>
        <end position="455"/>
    </location>
</feature>
<keyword evidence="5 10" id="KW-0418">Kinase</keyword>
<feature type="binding site" evidence="10">
    <location>
        <position position="136"/>
    </location>
    <ligand>
        <name>glycerol</name>
        <dbReference type="ChEBI" id="CHEBI:17754"/>
    </ligand>
</feature>
<dbReference type="PIRSF" id="PIRSF000538">
    <property type="entry name" value="GlpK"/>
    <property type="match status" value="1"/>
</dbReference>
<dbReference type="CDD" id="cd07769">
    <property type="entry name" value="ASKHA_NBD_FGGY_GK"/>
    <property type="match status" value="1"/>
</dbReference>
<feature type="binding site" evidence="10">
    <location>
        <position position="249"/>
    </location>
    <ligand>
        <name>sn-glycerol 3-phosphate</name>
        <dbReference type="ChEBI" id="CHEBI:57597"/>
    </ligand>
</feature>